<protein>
    <submittedName>
        <fullName evidence="1">Uncharacterized protein</fullName>
    </submittedName>
</protein>
<gene>
    <name evidence="1" type="ORF">CMV_020694</name>
</gene>
<name>A0A8J4QYI8_9ROSI</name>
<evidence type="ECO:0000313" key="1">
    <source>
        <dbReference type="EMBL" id="KAF3953897.1"/>
    </source>
</evidence>
<reference evidence="1" key="1">
    <citation type="submission" date="2020-03" db="EMBL/GenBank/DDBJ databases">
        <title>Castanea mollissima Vanexum genome sequencing.</title>
        <authorList>
            <person name="Staton M."/>
        </authorList>
    </citation>
    <scope>NUCLEOTIDE SEQUENCE</scope>
    <source>
        <tissue evidence="1">Leaf</tissue>
    </source>
</reference>
<dbReference type="AlphaFoldDB" id="A0A8J4QYI8"/>
<accession>A0A8J4QYI8</accession>
<evidence type="ECO:0000313" key="2">
    <source>
        <dbReference type="Proteomes" id="UP000737018"/>
    </source>
</evidence>
<dbReference type="EMBL" id="JRKL02003897">
    <property type="protein sequence ID" value="KAF3953897.1"/>
    <property type="molecule type" value="Genomic_DNA"/>
</dbReference>
<organism evidence="1 2">
    <name type="scientific">Castanea mollissima</name>
    <name type="common">Chinese chestnut</name>
    <dbReference type="NCBI Taxonomy" id="60419"/>
    <lineage>
        <taxon>Eukaryota</taxon>
        <taxon>Viridiplantae</taxon>
        <taxon>Streptophyta</taxon>
        <taxon>Embryophyta</taxon>
        <taxon>Tracheophyta</taxon>
        <taxon>Spermatophyta</taxon>
        <taxon>Magnoliopsida</taxon>
        <taxon>eudicotyledons</taxon>
        <taxon>Gunneridae</taxon>
        <taxon>Pentapetalae</taxon>
        <taxon>rosids</taxon>
        <taxon>fabids</taxon>
        <taxon>Fagales</taxon>
        <taxon>Fagaceae</taxon>
        <taxon>Castanea</taxon>
    </lineage>
</organism>
<comment type="caution">
    <text evidence="1">The sequence shown here is derived from an EMBL/GenBank/DDBJ whole genome shotgun (WGS) entry which is preliminary data.</text>
</comment>
<proteinExistence type="predicted"/>
<keyword evidence="2" id="KW-1185">Reference proteome</keyword>
<sequence>MPWKQSFLQLQYNISLWLHPLIFSGEAWIEAMELHPGVYVKHTWMLPFTAQVSCNCLNLSIGGLIPTTPPPPGGLIPLAPPLPPPLPMPLPAPPPNSPPSTKDHMIERIVRTNISFTSLRAWRIVMLSAVVPNVAIQSLKILGTYKVEI</sequence>
<dbReference type="Proteomes" id="UP000737018">
    <property type="component" value="Unassembled WGS sequence"/>
</dbReference>